<dbReference type="SUPFAM" id="SSF117991">
    <property type="entry name" value="YbeD/HP0495-like"/>
    <property type="match status" value="1"/>
</dbReference>
<dbReference type="PANTHER" id="PTHR38036">
    <property type="entry name" value="UPF0250 PROTEIN YBED"/>
    <property type="match status" value="1"/>
</dbReference>
<dbReference type="Gene3D" id="3.30.70.260">
    <property type="match status" value="1"/>
</dbReference>
<proteinExistence type="inferred from homology"/>
<comment type="caution">
    <text evidence="3">The sequence shown here is derived from an EMBL/GenBank/DDBJ whole genome shotgun (WGS) entry which is preliminary data.</text>
</comment>
<comment type="similarity">
    <text evidence="1 2">Belongs to the UPF0250 family.</text>
</comment>
<reference evidence="4" key="1">
    <citation type="journal article" date="2019" name="Int. J. Syst. Evol. Microbiol.">
        <title>The Global Catalogue of Microorganisms (GCM) 10K type strain sequencing project: providing services to taxonomists for standard genome sequencing and annotation.</title>
        <authorList>
            <consortium name="The Broad Institute Genomics Platform"/>
            <consortium name="The Broad Institute Genome Sequencing Center for Infectious Disease"/>
            <person name="Wu L."/>
            <person name="Ma J."/>
        </authorList>
    </citation>
    <scope>NUCLEOTIDE SEQUENCE [LARGE SCALE GENOMIC DNA]</scope>
    <source>
        <strain evidence="4">JCM 17304</strain>
    </source>
</reference>
<evidence type="ECO:0000313" key="3">
    <source>
        <dbReference type="EMBL" id="GAA4106808.1"/>
    </source>
</evidence>
<accession>A0ABP7X7S5</accession>
<organism evidence="3 4">
    <name type="scientific">Zhongshania borealis</name>
    <dbReference type="NCBI Taxonomy" id="889488"/>
    <lineage>
        <taxon>Bacteria</taxon>
        <taxon>Pseudomonadati</taxon>
        <taxon>Pseudomonadota</taxon>
        <taxon>Gammaproteobacteria</taxon>
        <taxon>Cellvibrionales</taxon>
        <taxon>Spongiibacteraceae</taxon>
        <taxon>Zhongshania</taxon>
    </lineage>
</organism>
<dbReference type="Pfam" id="PF04359">
    <property type="entry name" value="DUF493"/>
    <property type="match status" value="1"/>
</dbReference>
<evidence type="ECO:0000256" key="2">
    <source>
        <dbReference type="HAMAP-Rule" id="MF_00659"/>
    </source>
</evidence>
<dbReference type="InterPro" id="IPR007454">
    <property type="entry name" value="UPF0250_YbeD-like"/>
</dbReference>
<gene>
    <name evidence="3" type="ORF">GCM10022414_37520</name>
</gene>
<dbReference type="PANTHER" id="PTHR38036:SF1">
    <property type="entry name" value="UPF0250 PROTEIN YBED"/>
    <property type="match status" value="1"/>
</dbReference>
<dbReference type="Proteomes" id="UP001500392">
    <property type="component" value="Unassembled WGS sequence"/>
</dbReference>
<keyword evidence="4" id="KW-1185">Reference proteome</keyword>
<evidence type="ECO:0000313" key="4">
    <source>
        <dbReference type="Proteomes" id="UP001500392"/>
    </source>
</evidence>
<protein>
    <recommendedName>
        <fullName evidence="2">UPF0250 protein GCM10022414_37520</fullName>
    </recommendedName>
</protein>
<dbReference type="HAMAP" id="MF_00659">
    <property type="entry name" value="UPF0250"/>
    <property type="match status" value="1"/>
</dbReference>
<name>A0ABP7X7S5_9GAMM</name>
<dbReference type="InterPro" id="IPR027471">
    <property type="entry name" value="YbeD-like_sf"/>
</dbReference>
<dbReference type="EMBL" id="BAABDM010000014">
    <property type="protein sequence ID" value="GAA4106808.1"/>
    <property type="molecule type" value="Genomic_DNA"/>
</dbReference>
<sequence length="102" mass="11125">MNKQSAACGGADYFMNDNPPLLEFPCAYPIKVIGNGDANLRERVIEIMRIHAGDFDETIITERASSEGRFVSVTVTITATGKSQLDNIFTDLKATGIVKMVL</sequence>
<evidence type="ECO:0000256" key="1">
    <source>
        <dbReference type="ARBA" id="ARBA00008460"/>
    </source>
</evidence>